<evidence type="ECO:0000313" key="3">
    <source>
        <dbReference type="Proteomes" id="UP000183832"/>
    </source>
</evidence>
<keyword evidence="3" id="KW-1185">Reference proteome</keyword>
<feature type="compositionally biased region" description="Basic residues" evidence="1">
    <location>
        <begin position="1"/>
        <end position="24"/>
    </location>
</feature>
<evidence type="ECO:0000313" key="2">
    <source>
        <dbReference type="EMBL" id="CRK91746.1"/>
    </source>
</evidence>
<dbReference type="AlphaFoldDB" id="A0A1J1HW19"/>
<evidence type="ECO:0000256" key="1">
    <source>
        <dbReference type="SAM" id="MobiDB-lite"/>
    </source>
</evidence>
<dbReference type="EMBL" id="CVRI01000021">
    <property type="protein sequence ID" value="CRK91746.1"/>
    <property type="molecule type" value="Genomic_DNA"/>
</dbReference>
<proteinExistence type="predicted"/>
<accession>A0A1J1HW19</accession>
<gene>
    <name evidence="2" type="ORF">CLUMA_CG005380</name>
</gene>
<dbReference type="Proteomes" id="UP000183832">
    <property type="component" value="Unassembled WGS sequence"/>
</dbReference>
<name>A0A1J1HW19_9DIPT</name>
<feature type="region of interest" description="Disordered" evidence="1">
    <location>
        <begin position="1"/>
        <end position="42"/>
    </location>
</feature>
<sequence>MAGSRRKKNRKTPTKKKNSKRPVKKSSTTKMKRPTKKSALLHSQLSTRVLQYDKSWNYGESFV</sequence>
<protein>
    <submittedName>
        <fullName evidence="2">CLUMA_CG005380, isoform A</fullName>
    </submittedName>
</protein>
<reference evidence="2 3" key="1">
    <citation type="submission" date="2015-04" db="EMBL/GenBank/DDBJ databases">
        <authorList>
            <person name="Syromyatnikov M.Y."/>
            <person name="Popov V.N."/>
        </authorList>
    </citation>
    <scope>NUCLEOTIDE SEQUENCE [LARGE SCALE GENOMIC DNA]</scope>
</reference>
<organism evidence="2 3">
    <name type="scientific">Clunio marinus</name>
    <dbReference type="NCBI Taxonomy" id="568069"/>
    <lineage>
        <taxon>Eukaryota</taxon>
        <taxon>Metazoa</taxon>
        <taxon>Ecdysozoa</taxon>
        <taxon>Arthropoda</taxon>
        <taxon>Hexapoda</taxon>
        <taxon>Insecta</taxon>
        <taxon>Pterygota</taxon>
        <taxon>Neoptera</taxon>
        <taxon>Endopterygota</taxon>
        <taxon>Diptera</taxon>
        <taxon>Nematocera</taxon>
        <taxon>Chironomoidea</taxon>
        <taxon>Chironomidae</taxon>
        <taxon>Clunio</taxon>
    </lineage>
</organism>